<evidence type="ECO:0000256" key="1">
    <source>
        <dbReference type="SAM" id="MobiDB-lite"/>
    </source>
</evidence>
<proteinExistence type="predicted"/>
<accession>A0ABS6T3E5</accession>
<feature type="region of interest" description="Disordered" evidence="1">
    <location>
        <begin position="48"/>
        <end position="84"/>
    </location>
</feature>
<protein>
    <recommendedName>
        <fullName evidence="4">Cbb3-type cytochrome oxidase assembly protein CcoS</fullName>
    </recommendedName>
</protein>
<evidence type="ECO:0000313" key="2">
    <source>
        <dbReference type="EMBL" id="MBV7378857.1"/>
    </source>
</evidence>
<comment type="caution">
    <text evidence="2">The sequence shown here is derived from an EMBL/GenBank/DDBJ whole genome shotgun (WGS) entry which is preliminary data.</text>
</comment>
<dbReference type="RefSeq" id="WP_218392031.1">
    <property type="nucleotide sequence ID" value="NZ_JAHUZE010000002.1"/>
</dbReference>
<feature type="compositionally biased region" description="Acidic residues" evidence="1">
    <location>
        <begin position="54"/>
        <end position="71"/>
    </location>
</feature>
<sequence length="84" mass="9465">MEARLIAALILTPFALAFIYAGVHEYLRYKSEGRASYGLAYDEETGTTHVTGIAEDEDAFDPEEYDPDNFNDPDARRDEDDDKA</sequence>
<evidence type="ECO:0008006" key="4">
    <source>
        <dbReference type="Google" id="ProtNLM"/>
    </source>
</evidence>
<keyword evidence="3" id="KW-1185">Reference proteome</keyword>
<gene>
    <name evidence="2" type="ORF">KJP28_07945</name>
</gene>
<reference evidence="2 3" key="1">
    <citation type="submission" date="2021-05" db="EMBL/GenBank/DDBJ databases">
        <title>Culturable bacteria isolated from Daya Bay.</title>
        <authorList>
            <person name="Zheng W."/>
            <person name="Yu S."/>
            <person name="Huang Y."/>
        </authorList>
    </citation>
    <scope>NUCLEOTIDE SEQUENCE [LARGE SCALE GENOMIC DNA]</scope>
    <source>
        <strain evidence="2 3">DP4N28-5</strain>
    </source>
</reference>
<organism evidence="2 3">
    <name type="scientific">Maritimibacter dapengensis</name>
    <dbReference type="NCBI Taxonomy" id="2836868"/>
    <lineage>
        <taxon>Bacteria</taxon>
        <taxon>Pseudomonadati</taxon>
        <taxon>Pseudomonadota</taxon>
        <taxon>Alphaproteobacteria</taxon>
        <taxon>Rhodobacterales</taxon>
        <taxon>Roseobacteraceae</taxon>
        <taxon>Maritimibacter</taxon>
    </lineage>
</organism>
<evidence type="ECO:0000313" key="3">
    <source>
        <dbReference type="Proteomes" id="UP000756530"/>
    </source>
</evidence>
<dbReference type="EMBL" id="JAHUZE010000002">
    <property type="protein sequence ID" value="MBV7378857.1"/>
    <property type="molecule type" value="Genomic_DNA"/>
</dbReference>
<dbReference type="Proteomes" id="UP000756530">
    <property type="component" value="Unassembled WGS sequence"/>
</dbReference>
<feature type="compositionally biased region" description="Basic and acidic residues" evidence="1">
    <location>
        <begin position="73"/>
        <end position="84"/>
    </location>
</feature>
<name>A0ABS6T3E5_9RHOB</name>